<keyword evidence="2 6" id="KW-0812">Transmembrane</keyword>
<reference evidence="7" key="1">
    <citation type="journal article" date="2020" name="Fungal Divers.">
        <title>Resolving the Mortierellaceae phylogeny through synthesis of multi-gene phylogenetics and phylogenomics.</title>
        <authorList>
            <person name="Vandepol N."/>
            <person name="Liber J."/>
            <person name="Desiro A."/>
            <person name="Na H."/>
            <person name="Kennedy M."/>
            <person name="Barry K."/>
            <person name="Grigoriev I.V."/>
            <person name="Miller A.N."/>
            <person name="O'Donnell K."/>
            <person name="Stajich J.E."/>
            <person name="Bonito G."/>
        </authorList>
    </citation>
    <scope>NUCLEOTIDE SEQUENCE</scope>
    <source>
        <strain evidence="7">BC1065</strain>
    </source>
</reference>
<evidence type="ECO:0000313" key="8">
    <source>
        <dbReference type="Proteomes" id="UP000807716"/>
    </source>
</evidence>
<evidence type="ECO:0000256" key="4">
    <source>
        <dbReference type="ARBA" id="ARBA00023136"/>
    </source>
</evidence>
<dbReference type="GO" id="GO:0016020">
    <property type="term" value="C:membrane"/>
    <property type="evidence" value="ECO:0007669"/>
    <property type="project" value="UniProtKB-SubCell"/>
</dbReference>
<keyword evidence="4 6" id="KW-0472">Membrane</keyword>
<evidence type="ECO:0000256" key="1">
    <source>
        <dbReference type="ARBA" id="ARBA00004141"/>
    </source>
</evidence>
<dbReference type="InterPro" id="IPR051415">
    <property type="entry name" value="LAAT-1"/>
</dbReference>
<dbReference type="Gene3D" id="1.20.1280.290">
    <property type="match status" value="2"/>
</dbReference>
<dbReference type="OrthoDB" id="19344at2759"/>
<evidence type="ECO:0000313" key="7">
    <source>
        <dbReference type="EMBL" id="KAG0265430.1"/>
    </source>
</evidence>
<evidence type="ECO:0000256" key="2">
    <source>
        <dbReference type="ARBA" id="ARBA00022692"/>
    </source>
</evidence>
<keyword evidence="3 6" id="KW-1133">Transmembrane helix</keyword>
<dbReference type="EMBL" id="JAAAJB010000117">
    <property type="protein sequence ID" value="KAG0265430.1"/>
    <property type="molecule type" value="Genomic_DNA"/>
</dbReference>
<dbReference type="InterPro" id="IPR006603">
    <property type="entry name" value="PQ-loop_rpt"/>
</dbReference>
<evidence type="ECO:0008006" key="9">
    <source>
        <dbReference type="Google" id="ProtNLM"/>
    </source>
</evidence>
<evidence type="ECO:0000256" key="6">
    <source>
        <dbReference type="SAM" id="Phobius"/>
    </source>
</evidence>
<keyword evidence="8" id="KW-1185">Reference proteome</keyword>
<feature type="transmembrane region" description="Helical" evidence="6">
    <location>
        <begin position="247"/>
        <end position="272"/>
    </location>
</feature>
<feature type="transmembrane region" description="Helical" evidence="6">
    <location>
        <begin position="186"/>
        <end position="205"/>
    </location>
</feature>
<feature type="region of interest" description="Disordered" evidence="5">
    <location>
        <begin position="292"/>
        <end position="319"/>
    </location>
</feature>
<dbReference type="Pfam" id="PF04193">
    <property type="entry name" value="PQ-loop"/>
    <property type="match status" value="2"/>
</dbReference>
<evidence type="ECO:0000256" key="5">
    <source>
        <dbReference type="SAM" id="MobiDB-lite"/>
    </source>
</evidence>
<feature type="transmembrane region" description="Helical" evidence="6">
    <location>
        <begin position="217"/>
        <end position="241"/>
    </location>
</feature>
<comment type="caution">
    <text evidence="7">The sequence shown here is derived from an EMBL/GenBank/DDBJ whole genome shotgun (WGS) entry which is preliminary data.</text>
</comment>
<proteinExistence type="predicted"/>
<accession>A0A9P6QC91</accession>
<comment type="subcellular location">
    <subcellularLocation>
        <location evidence="1">Membrane</location>
        <topology evidence="1">Multi-pass membrane protein</topology>
    </subcellularLocation>
</comment>
<dbReference type="PANTHER" id="PTHR16201">
    <property type="entry name" value="SEVEN TRANSMEMBRANE PROTEIN 1-RELATED"/>
    <property type="match status" value="1"/>
</dbReference>
<feature type="compositionally biased region" description="Low complexity" evidence="5">
    <location>
        <begin position="296"/>
        <end position="306"/>
    </location>
</feature>
<feature type="transmembrane region" description="Helical" evidence="6">
    <location>
        <begin position="102"/>
        <end position="123"/>
    </location>
</feature>
<gene>
    <name evidence="7" type="ORF">DFQ27_000644</name>
</gene>
<dbReference type="PANTHER" id="PTHR16201:SF11">
    <property type="entry name" value="PQ-LOOP REPEAT-CONTAINING PROTEIN"/>
    <property type="match status" value="1"/>
</dbReference>
<protein>
    <recommendedName>
        <fullName evidence="9">PQ loop repeat protein</fullName>
    </recommendedName>
</protein>
<feature type="transmembrane region" description="Helical" evidence="6">
    <location>
        <begin position="28"/>
        <end position="49"/>
    </location>
</feature>
<dbReference type="AlphaFoldDB" id="A0A9P6QC91"/>
<feature type="transmembrane region" description="Helical" evidence="6">
    <location>
        <begin position="61"/>
        <end position="82"/>
    </location>
</feature>
<dbReference type="SMART" id="SM00679">
    <property type="entry name" value="CTNS"/>
    <property type="match status" value="2"/>
</dbReference>
<feature type="transmembrane region" description="Helical" evidence="6">
    <location>
        <begin position="149"/>
        <end position="174"/>
    </location>
</feature>
<sequence length="319" mass="35256">MLLQIANVLKPDDPAPGECIEDHQSAELALNVFILAGMVISYVPQHLRIIRKGTSEGISPWFLLLGCVSATSTFFNIIILQWRIIQCCKVIRLGPCLESMLGIAQLGAQFVMFSLVFVLYLIYYPPYKKVNEAIHNLNLSCLPATSMEWALSVFIAKVVLGHFVLCLTFTTFLLSVVGGPENPWTSSWAGFLGILSATLATIQYLPQIYRTYRRKSVGALSIPMMLMQTPGAALVTLSLILRPGANWTTWIVYAVTGTLQGVLLCLCIYYYFRARNLGFDAFDNAETEPLLRAGAHNPHPHTGSSHPHPPSNNAIVDRS</sequence>
<name>A0A9P6QC91_9FUNG</name>
<organism evidence="7 8">
    <name type="scientific">Actinomortierella ambigua</name>
    <dbReference type="NCBI Taxonomy" id="1343610"/>
    <lineage>
        <taxon>Eukaryota</taxon>
        <taxon>Fungi</taxon>
        <taxon>Fungi incertae sedis</taxon>
        <taxon>Mucoromycota</taxon>
        <taxon>Mortierellomycotina</taxon>
        <taxon>Mortierellomycetes</taxon>
        <taxon>Mortierellales</taxon>
        <taxon>Mortierellaceae</taxon>
        <taxon>Actinomortierella</taxon>
    </lineage>
</organism>
<dbReference type="Proteomes" id="UP000807716">
    <property type="component" value="Unassembled WGS sequence"/>
</dbReference>
<evidence type="ECO:0000256" key="3">
    <source>
        <dbReference type="ARBA" id="ARBA00022989"/>
    </source>
</evidence>